<evidence type="ECO:0000313" key="3">
    <source>
        <dbReference type="Proteomes" id="UP000537131"/>
    </source>
</evidence>
<dbReference type="Proteomes" id="UP000537131">
    <property type="component" value="Unassembled WGS sequence"/>
</dbReference>
<evidence type="ECO:0000313" key="2">
    <source>
        <dbReference type="EMBL" id="NMM63158.1"/>
    </source>
</evidence>
<organism evidence="2 3">
    <name type="scientific">Clostridium muellerianum</name>
    <dbReference type="NCBI Taxonomy" id="2716538"/>
    <lineage>
        <taxon>Bacteria</taxon>
        <taxon>Bacillati</taxon>
        <taxon>Bacillota</taxon>
        <taxon>Clostridia</taxon>
        <taxon>Eubacteriales</taxon>
        <taxon>Clostridiaceae</taxon>
        <taxon>Clostridium</taxon>
    </lineage>
</organism>
<dbReference type="InterPro" id="IPR012312">
    <property type="entry name" value="Hemerythrin-like"/>
</dbReference>
<protein>
    <submittedName>
        <fullName evidence="2">Hemerythrin domain-containing protein</fullName>
    </submittedName>
</protein>
<accession>A0A7Y0EGT2</accession>
<reference evidence="2 3" key="1">
    <citation type="submission" date="2020-04" db="EMBL/GenBank/DDBJ databases">
        <authorList>
            <person name="Doyle D.A."/>
        </authorList>
    </citation>
    <scope>NUCLEOTIDE SEQUENCE [LARGE SCALE GENOMIC DNA]</scope>
    <source>
        <strain evidence="2 3">P21</strain>
    </source>
</reference>
<keyword evidence="3" id="KW-1185">Reference proteome</keyword>
<name>A0A7Y0EGT2_9CLOT</name>
<dbReference type="Pfam" id="PF01814">
    <property type="entry name" value="Hemerythrin"/>
    <property type="match status" value="1"/>
</dbReference>
<dbReference type="AlphaFoldDB" id="A0A7Y0EGT2"/>
<proteinExistence type="predicted"/>
<comment type="caution">
    <text evidence="2">The sequence shown here is derived from an EMBL/GenBank/DDBJ whole genome shotgun (WGS) entry which is preliminary data.</text>
</comment>
<sequence>MMNINNFVRQHEAIHESIKDIESLIARNNIENDSFEIAKNINVLTGILKVHLQSEDKFLYPQLLKSNDIKLKNTAEEYIDEMGDISIEFEKYKIKFNTKNKINEDVENFKRCTAEIIKVLKNRLDKEDKYLYPLIKQ</sequence>
<evidence type="ECO:0000259" key="1">
    <source>
        <dbReference type="Pfam" id="PF01814"/>
    </source>
</evidence>
<dbReference type="EMBL" id="JABBNI010000018">
    <property type="protein sequence ID" value="NMM63158.1"/>
    <property type="molecule type" value="Genomic_DNA"/>
</dbReference>
<feature type="domain" description="Hemerythrin-like" evidence="1">
    <location>
        <begin position="4"/>
        <end position="135"/>
    </location>
</feature>
<reference evidence="2 3" key="2">
    <citation type="submission" date="2020-06" db="EMBL/GenBank/DDBJ databases">
        <title>Complete Genome Sequence of Clostridium muelleri sp. nov. P21T, an Acid-Alcohol Producing Acetogen Isolated from Old Hay.</title>
        <authorList>
            <person name="Duncan K.E."/>
            <person name="Tanner R.S."/>
        </authorList>
    </citation>
    <scope>NUCLEOTIDE SEQUENCE [LARGE SCALE GENOMIC DNA]</scope>
    <source>
        <strain evidence="2 3">P21</strain>
    </source>
</reference>
<gene>
    <name evidence="2" type="ORF">HBE96_10705</name>
</gene>
<dbReference type="Gene3D" id="1.20.120.520">
    <property type="entry name" value="nmb1532 protein domain like"/>
    <property type="match status" value="1"/>
</dbReference>